<evidence type="ECO:0000256" key="2">
    <source>
        <dbReference type="ARBA" id="ARBA00022840"/>
    </source>
</evidence>
<feature type="domain" description="ABC transporter" evidence="3">
    <location>
        <begin position="5"/>
        <end position="245"/>
    </location>
</feature>
<sequence length="260" mass="28097">MGDVCEIANVSVVRGGTEILKNINWTLDEGQRWVVLGPNGAGKTTLIQLLSGRVFPTSGTVSVIGEDLCEVPLDDIRPLIGFASEVLDAKIPGSEKVHDVVRTAAWGKTVNWRESYEEEDNNRAAMLLEFFGVGHLAERQFRTLSSGERKRVGMARALMPNPEILILDEPAAGLDLAGREHLMDNLTALAAEGNAPVIVLVTHHVEEIPAGFTHALLIKDGEILTAGPMSSTLTETHLSTLFSLPIALTQKEGRFSATAR</sequence>
<reference evidence="4 5" key="1">
    <citation type="submission" date="2023-03" db="EMBL/GenBank/DDBJ databases">
        <title>Complete genome of Arcanobacterium canis strain DSM 25104 isolated in 2010 from a canine otitis externa in Germany.</title>
        <authorList>
            <person name="Borowiak M."/>
            <person name="Kreitlow A."/>
            <person name="Malorny B."/>
            <person name="Laemmler C."/>
            <person name="Prenger-Berninghoff E."/>
            <person name="Ploetz M."/>
            <person name="Abdulmawjood A."/>
        </authorList>
    </citation>
    <scope>NUCLEOTIDE SEQUENCE [LARGE SCALE GENOMIC DNA]</scope>
    <source>
        <strain evidence="4 5">DSM 25104</strain>
    </source>
</reference>
<name>A0ABY8G036_9ACTO</name>
<organism evidence="4 5">
    <name type="scientific">Arcanobacterium canis</name>
    <dbReference type="NCBI Taxonomy" id="999183"/>
    <lineage>
        <taxon>Bacteria</taxon>
        <taxon>Bacillati</taxon>
        <taxon>Actinomycetota</taxon>
        <taxon>Actinomycetes</taxon>
        <taxon>Actinomycetales</taxon>
        <taxon>Actinomycetaceae</taxon>
        <taxon>Arcanobacterium</taxon>
    </lineage>
</organism>
<dbReference type="InterPro" id="IPR003593">
    <property type="entry name" value="AAA+_ATPase"/>
</dbReference>
<dbReference type="SUPFAM" id="SSF52540">
    <property type="entry name" value="P-loop containing nucleoside triphosphate hydrolases"/>
    <property type="match status" value="1"/>
</dbReference>
<keyword evidence="5" id="KW-1185">Reference proteome</keyword>
<evidence type="ECO:0000313" key="4">
    <source>
        <dbReference type="EMBL" id="WFM84128.1"/>
    </source>
</evidence>
<dbReference type="PROSITE" id="PS50893">
    <property type="entry name" value="ABC_TRANSPORTER_2"/>
    <property type="match status" value="1"/>
</dbReference>
<dbReference type="InterPro" id="IPR017871">
    <property type="entry name" value="ABC_transporter-like_CS"/>
</dbReference>
<dbReference type="Proteomes" id="UP001215216">
    <property type="component" value="Chromosome"/>
</dbReference>
<dbReference type="GO" id="GO:0005524">
    <property type="term" value="F:ATP binding"/>
    <property type="evidence" value="ECO:0007669"/>
    <property type="project" value="UniProtKB-KW"/>
</dbReference>
<dbReference type="PROSITE" id="PS00211">
    <property type="entry name" value="ABC_TRANSPORTER_1"/>
    <property type="match status" value="1"/>
</dbReference>
<keyword evidence="1" id="KW-0547">Nucleotide-binding</keyword>
<evidence type="ECO:0000313" key="5">
    <source>
        <dbReference type="Proteomes" id="UP001215216"/>
    </source>
</evidence>
<protein>
    <submittedName>
        <fullName evidence="4">ABC transporter ATP-binding protein</fullName>
    </submittedName>
</protein>
<gene>
    <name evidence="4" type="ORF">P7079_03905</name>
</gene>
<accession>A0ABY8G036</accession>
<dbReference type="PANTHER" id="PTHR43158">
    <property type="entry name" value="SKFA PEPTIDE EXPORT ATP-BINDING PROTEIN SKFE"/>
    <property type="match status" value="1"/>
</dbReference>
<dbReference type="InterPro" id="IPR003439">
    <property type="entry name" value="ABC_transporter-like_ATP-bd"/>
</dbReference>
<dbReference type="Gene3D" id="3.40.50.300">
    <property type="entry name" value="P-loop containing nucleotide triphosphate hydrolases"/>
    <property type="match status" value="1"/>
</dbReference>
<dbReference type="RefSeq" id="WP_278013523.1">
    <property type="nucleotide sequence ID" value="NZ_CP121208.1"/>
</dbReference>
<dbReference type="EMBL" id="CP121208">
    <property type="protein sequence ID" value="WFM84128.1"/>
    <property type="molecule type" value="Genomic_DNA"/>
</dbReference>
<dbReference type="PANTHER" id="PTHR43158:SF2">
    <property type="entry name" value="SKFA PEPTIDE EXPORT ATP-BINDING PROTEIN SKFE"/>
    <property type="match status" value="1"/>
</dbReference>
<evidence type="ECO:0000256" key="1">
    <source>
        <dbReference type="ARBA" id="ARBA00022741"/>
    </source>
</evidence>
<dbReference type="InterPro" id="IPR027417">
    <property type="entry name" value="P-loop_NTPase"/>
</dbReference>
<evidence type="ECO:0000259" key="3">
    <source>
        <dbReference type="PROSITE" id="PS50893"/>
    </source>
</evidence>
<keyword evidence="2 4" id="KW-0067">ATP-binding</keyword>
<dbReference type="SMART" id="SM00382">
    <property type="entry name" value="AAA"/>
    <property type="match status" value="1"/>
</dbReference>
<proteinExistence type="predicted"/>
<dbReference type="Pfam" id="PF00005">
    <property type="entry name" value="ABC_tran"/>
    <property type="match status" value="1"/>
</dbReference>